<dbReference type="SMART" id="SM00091">
    <property type="entry name" value="PAS"/>
    <property type="match status" value="1"/>
</dbReference>
<accession>X0UBB3</accession>
<comment type="caution">
    <text evidence="2">The sequence shown here is derived from an EMBL/GenBank/DDBJ whole genome shotgun (WGS) entry which is preliminary data.</text>
</comment>
<feature type="non-terminal residue" evidence="2">
    <location>
        <position position="1"/>
    </location>
</feature>
<dbReference type="Pfam" id="PF13426">
    <property type="entry name" value="PAS_9"/>
    <property type="match status" value="1"/>
</dbReference>
<reference evidence="2" key="1">
    <citation type="journal article" date="2014" name="Front. Microbiol.">
        <title>High frequency of phylogenetically diverse reductive dehalogenase-homologous genes in deep subseafloor sedimentary metagenomes.</title>
        <authorList>
            <person name="Kawai M."/>
            <person name="Futagami T."/>
            <person name="Toyoda A."/>
            <person name="Takaki Y."/>
            <person name="Nishi S."/>
            <person name="Hori S."/>
            <person name="Arai W."/>
            <person name="Tsubouchi T."/>
            <person name="Morono Y."/>
            <person name="Uchiyama I."/>
            <person name="Ito T."/>
            <person name="Fujiyama A."/>
            <person name="Inagaki F."/>
            <person name="Takami H."/>
        </authorList>
    </citation>
    <scope>NUCLEOTIDE SEQUENCE</scope>
    <source>
        <strain evidence="2">Expedition CK06-06</strain>
    </source>
</reference>
<dbReference type="CDD" id="cd00130">
    <property type="entry name" value="PAS"/>
    <property type="match status" value="1"/>
</dbReference>
<dbReference type="PANTHER" id="PTHR44757">
    <property type="entry name" value="DIGUANYLATE CYCLASE DGCP"/>
    <property type="match status" value="1"/>
</dbReference>
<name>X0UBB3_9ZZZZ</name>
<feature type="domain" description="PAS" evidence="1">
    <location>
        <begin position="175"/>
        <end position="216"/>
    </location>
</feature>
<dbReference type="Gene3D" id="3.30.450.40">
    <property type="match status" value="1"/>
</dbReference>
<dbReference type="EMBL" id="BARS01025325">
    <property type="protein sequence ID" value="GAG02850.1"/>
    <property type="molecule type" value="Genomic_DNA"/>
</dbReference>
<dbReference type="InterPro" id="IPR029016">
    <property type="entry name" value="GAF-like_dom_sf"/>
</dbReference>
<dbReference type="InterPro" id="IPR000014">
    <property type="entry name" value="PAS"/>
</dbReference>
<gene>
    <name evidence="2" type="ORF">S01H1_40039</name>
</gene>
<sequence length="268" mass="29157">GAYPGIILAELGRGQRVDAAAQHGLGVIQRLMGLRAAFIALGGGVDLSLLSVSGMSREAAERFLEAGMATVHEAMRTQQPMPFNPADGSLAETGVTRKERLVFIPVVALREPIGILAAVGRKGSGDIKDRELLGVIGSALGLSLENLRQKEELRESETKFRTLTETVAAAAFIFQGTRIRYVNSAAEAITGYTRAELLTMNFWEVIHSDFREEARERGLARQRGEQVPPRYELKLLTKGGEERWVDFTAGAIEFEGKPAVLGTCFDIT</sequence>
<dbReference type="AlphaFoldDB" id="X0UBB3"/>
<dbReference type="NCBIfam" id="TIGR00229">
    <property type="entry name" value="sensory_box"/>
    <property type="match status" value="1"/>
</dbReference>
<dbReference type="PROSITE" id="PS50112">
    <property type="entry name" value="PAS"/>
    <property type="match status" value="1"/>
</dbReference>
<evidence type="ECO:0000313" key="2">
    <source>
        <dbReference type="EMBL" id="GAG02850.1"/>
    </source>
</evidence>
<protein>
    <recommendedName>
        <fullName evidence="1">PAS domain-containing protein</fullName>
    </recommendedName>
</protein>
<proteinExistence type="predicted"/>
<evidence type="ECO:0000259" key="1">
    <source>
        <dbReference type="PROSITE" id="PS50112"/>
    </source>
</evidence>
<organism evidence="2">
    <name type="scientific">marine sediment metagenome</name>
    <dbReference type="NCBI Taxonomy" id="412755"/>
    <lineage>
        <taxon>unclassified sequences</taxon>
        <taxon>metagenomes</taxon>
        <taxon>ecological metagenomes</taxon>
    </lineage>
</organism>
<dbReference type="InterPro" id="IPR052155">
    <property type="entry name" value="Biofilm_reg_signaling"/>
</dbReference>
<feature type="non-terminal residue" evidence="2">
    <location>
        <position position="268"/>
    </location>
</feature>
<dbReference type="SUPFAM" id="SSF55785">
    <property type="entry name" value="PYP-like sensor domain (PAS domain)"/>
    <property type="match status" value="1"/>
</dbReference>
<dbReference type="Gene3D" id="3.30.450.20">
    <property type="entry name" value="PAS domain"/>
    <property type="match status" value="1"/>
</dbReference>
<dbReference type="InterPro" id="IPR035965">
    <property type="entry name" value="PAS-like_dom_sf"/>
</dbReference>
<dbReference type="SUPFAM" id="SSF55781">
    <property type="entry name" value="GAF domain-like"/>
    <property type="match status" value="1"/>
</dbReference>
<dbReference type="PANTHER" id="PTHR44757:SF2">
    <property type="entry name" value="BIOFILM ARCHITECTURE MAINTENANCE PROTEIN MBAA"/>
    <property type="match status" value="1"/>
</dbReference>